<keyword evidence="1" id="KW-0808">Transferase</keyword>
<dbReference type="RefSeq" id="WP_003900685.1">
    <property type="nucleotide sequence ID" value="NZ_CP063804.1"/>
</dbReference>
<accession>A0AAU0QCZ4</accession>
<evidence type="ECO:0000313" key="1">
    <source>
        <dbReference type="EMBL" id="WPF64292.1"/>
    </source>
</evidence>
<sequence length="76" mass="8442">MSFGFPTFSQNRFTEQYSGLCPIAPGRGAGLQPCRRDCPVARWLVADHPVFGSDCRCRMMVGVNRVRIGRHELTGA</sequence>
<dbReference type="EMBL" id="CP138660">
    <property type="protein sequence ID" value="WPF64292.1"/>
    <property type="molecule type" value="Genomic_DNA"/>
</dbReference>
<gene>
    <name evidence="1" type="ORF">MO_003575</name>
</gene>
<keyword evidence="1" id="KW-0012">Acyltransferase</keyword>
<organism evidence="1">
    <name type="scientific">Mycobacterium orygis</name>
    <dbReference type="NCBI Taxonomy" id="1305738"/>
    <lineage>
        <taxon>Bacteria</taxon>
        <taxon>Bacillati</taxon>
        <taxon>Actinomycetota</taxon>
        <taxon>Actinomycetes</taxon>
        <taxon>Mycobacteriales</taxon>
        <taxon>Mycobacteriaceae</taxon>
        <taxon>Mycobacterium</taxon>
        <taxon>Mycobacterium tuberculosis complex</taxon>
    </lineage>
</organism>
<name>A0AAU0QCZ4_9MYCO</name>
<protein>
    <submittedName>
        <fullName evidence="1">Histone acetyltransferase</fullName>
        <ecNumber evidence="1">2.3.1.48</ecNumber>
    </submittedName>
</protein>
<dbReference type="EC" id="2.3.1.48" evidence="1"/>
<dbReference type="GO" id="GO:0061733">
    <property type="term" value="F:protein-lysine-acetyltransferase activity"/>
    <property type="evidence" value="ECO:0007669"/>
    <property type="project" value="UniProtKB-EC"/>
</dbReference>
<proteinExistence type="predicted"/>
<reference evidence="1" key="1">
    <citation type="submission" date="2023-11" db="EMBL/GenBank/DDBJ databases">
        <authorList>
            <person name="Bhowmick S.K."/>
            <person name="Gandham S."/>
            <person name="Kumar R."/>
            <person name="Praharaj M.R."/>
            <person name="Maity H.K."/>
            <person name="Sarkar U."/>
            <person name="Dey B."/>
        </authorList>
    </citation>
    <scope>NUCLEOTIDE SEQUENCE</scope>
    <source>
        <strain evidence="1">NIAB_BDWBCSHFL_1</strain>
    </source>
</reference>
<dbReference type="AlphaFoldDB" id="A0AAU0QCZ4"/>
<dbReference type="KEGG" id="mory:MO_003575"/>